<evidence type="ECO:0000256" key="7">
    <source>
        <dbReference type="SAM" id="Coils"/>
    </source>
</evidence>
<dbReference type="SUPFAM" id="SSF46984">
    <property type="entry name" value="Smac/diablo"/>
    <property type="match status" value="1"/>
</dbReference>
<evidence type="ECO:0000256" key="5">
    <source>
        <dbReference type="ARBA" id="ARBA00033049"/>
    </source>
</evidence>
<organism evidence="9 10">
    <name type="scientific">Chiloscyllium punctatum</name>
    <name type="common">Brownbanded bambooshark</name>
    <name type="synonym">Hemiscyllium punctatum</name>
    <dbReference type="NCBI Taxonomy" id="137246"/>
    <lineage>
        <taxon>Eukaryota</taxon>
        <taxon>Metazoa</taxon>
        <taxon>Chordata</taxon>
        <taxon>Craniata</taxon>
        <taxon>Vertebrata</taxon>
        <taxon>Chondrichthyes</taxon>
        <taxon>Elasmobranchii</taxon>
        <taxon>Galeomorphii</taxon>
        <taxon>Galeoidea</taxon>
        <taxon>Orectolobiformes</taxon>
        <taxon>Hemiscylliidae</taxon>
        <taxon>Chiloscyllium</taxon>
    </lineage>
</organism>
<dbReference type="OMA" id="WRCCAFF"/>
<evidence type="ECO:0000256" key="2">
    <source>
        <dbReference type="ARBA" id="ARBA00022703"/>
    </source>
</evidence>
<reference evidence="9 10" key="1">
    <citation type="journal article" date="2018" name="Nat. Ecol. Evol.">
        <title>Shark genomes provide insights into elasmobranch evolution and the origin of vertebrates.</title>
        <authorList>
            <person name="Hara Y"/>
            <person name="Yamaguchi K"/>
            <person name="Onimaru K"/>
            <person name="Kadota M"/>
            <person name="Koyanagi M"/>
            <person name="Keeley SD"/>
            <person name="Tatsumi K"/>
            <person name="Tanaka K"/>
            <person name="Motone F"/>
            <person name="Kageyama Y"/>
            <person name="Nozu R"/>
            <person name="Adachi N"/>
            <person name="Nishimura O"/>
            <person name="Nakagawa R"/>
            <person name="Tanegashima C"/>
            <person name="Kiyatake I"/>
            <person name="Matsumoto R"/>
            <person name="Murakumo K"/>
            <person name="Nishida K"/>
            <person name="Terakita A"/>
            <person name="Kuratani S"/>
            <person name="Sato K"/>
            <person name="Hyodo S Kuraku.S."/>
        </authorList>
    </citation>
    <scope>NUCLEOTIDE SEQUENCE [LARGE SCALE GENOMIC DNA]</scope>
</reference>
<dbReference type="PANTHER" id="PTHR32247">
    <property type="entry name" value="DIABLO HOMOLOG, MITOCHONDRIAL"/>
    <property type="match status" value="1"/>
</dbReference>
<accession>A0A401S0V6</accession>
<dbReference type="GO" id="GO:0005739">
    <property type="term" value="C:mitochondrion"/>
    <property type="evidence" value="ECO:0007669"/>
    <property type="project" value="UniProtKB-SubCell"/>
</dbReference>
<dbReference type="OrthoDB" id="6153032at2759"/>
<dbReference type="PANTHER" id="PTHR32247:SF3">
    <property type="entry name" value="DIABLO IAP-BINDING MITOCHONDRIAL PROTEIN"/>
    <property type="match status" value="1"/>
</dbReference>
<dbReference type="STRING" id="137246.A0A401S0V6"/>
<keyword evidence="4" id="KW-0496">Mitochondrion</keyword>
<proteinExistence type="inferred from homology"/>
<evidence type="ECO:0000313" key="10">
    <source>
        <dbReference type="Proteomes" id="UP000287033"/>
    </source>
</evidence>
<evidence type="ECO:0000256" key="1">
    <source>
        <dbReference type="ARBA" id="ARBA00004173"/>
    </source>
</evidence>
<name>A0A401S0V6_CHIPU</name>
<feature type="transmembrane region" description="Helical" evidence="8">
    <location>
        <begin position="22"/>
        <end position="48"/>
    </location>
</feature>
<feature type="coiled-coil region" evidence="7">
    <location>
        <begin position="175"/>
        <end position="226"/>
    </location>
</feature>
<dbReference type="InterPro" id="IPR015142">
    <property type="entry name" value="Smac_DIABLO"/>
</dbReference>
<keyword evidence="8" id="KW-0812">Transmembrane</keyword>
<keyword evidence="8" id="KW-1133">Transmembrane helix</keyword>
<keyword evidence="2" id="KW-0053">Apoptosis</keyword>
<dbReference type="Proteomes" id="UP000287033">
    <property type="component" value="Unassembled WGS sequence"/>
</dbReference>
<keyword evidence="7" id="KW-0175">Coiled coil</keyword>
<dbReference type="GO" id="GO:0008631">
    <property type="term" value="P:intrinsic apoptotic signaling pathway in response to oxidative stress"/>
    <property type="evidence" value="ECO:0007669"/>
    <property type="project" value="TreeGrafter"/>
</dbReference>
<sequence length="238" mass="26350">MAGRVALVEPFAVHYLRVLKELLAFVLFSYTVLLGALVIAGWTTYLLISQSVSTSLAHEDLIKRAVSLVTDGANTFLSQTTLALIDALTEYTKAVHTLVSLQQQYSGLVGHISDKEEDAIWQVIIEARVKSNMYREKYLSFESKWLTAIKVSEMAAEAAYQAGADSASVTAHTHIQMAQTQVAEIKQLALKAEAKLAQVQVEEIHLKRTEEAAVKTSKEVANLLAKDDEIPEQYLRED</sequence>
<dbReference type="InterPro" id="IPR009062">
    <property type="entry name" value="Smac/DIABLO-like_sf"/>
</dbReference>
<protein>
    <recommendedName>
        <fullName evidence="5">Direct IAP-binding protein with low pI</fullName>
    </recommendedName>
</protein>
<comment type="similarity">
    <text evidence="6">Belongs to the Smac/DIABLO protein family.</text>
</comment>
<evidence type="ECO:0000256" key="3">
    <source>
        <dbReference type="ARBA" id="ARBA00022946"/>
    </source>
</evidence>
<evidence type="ECO:0000256" key="8">
    <source>
        <dbReference type="SAM" id="Phobius"/>
    </source>
</evidence>
<dbReference type="Pfam" id="PF09057">
    <property type="entry name" value="Smac_DIABLO"/>
    <property type="match status" value="1"/>
</dbReference>
<evidence type="ECO:0000313" key="9">
    <source>
        <dbReference type="EMBL" id="GCC24016.1"/>
    </source>
</evidence>
<dbReference type="EMBL" id="BEZZ01000045">
    <property type="protein sequence ID" value="GCC24016.1"/>
    <property type="molecule type" value="Genomic_DNA"/>
</dbReference>
<comment type="caution">
    <text evidence="9">The sequence shown here is derived from an EMBL/GenBank/DDBJ whole genome shotgun (WGS) entry which is preliminary data.</text>
</comment>
<dbReference type="FunFam" id="1.20.58.70:FF:000012">
    <property type="entry name" value="diablo homolog, mitochondrial isoform X1"/>
    <property type="match status" value="1"/>
</dbReference>
<keyword evidence="3" id="KW-0809">Transit peptide</keyword>
<keyword evidence="10" id="KW-1185">Reference proteome</keyword>
<gene>
    <name evidence="9" type="ORF">chiPu_0002414</name>
</gene>
<evidence type="ECO:0000256" key="4">
    <source>
        <dbReference type="ARBA" id="ARBA00023128"/>
    </source>
</evidence>
<dbReference type="AlphaFoldDB" id="A0A401S0V6"/>
<dbReference type="GO" id="GO:0043065">
    <property type="term" value="P:positive regulation of apoptotic process"/>
    <property type="evidence" value="ECO:0007669"/>
    <property type="project" value="UniProtKB-ARBA"/>
</dbReference>
<dbReference type="Gene3D" id="1.20.58.70">
    <property type="match status" value="1"/>
</dbReference>
<evidence type="ECO:0000256" key="6">
    <source>
        <dbReference type="ARBA" id="ARBA00046319"/>
    </source>
</evidence>
<dbReference type="GO" id="GO:0051402">
    <property type="term" value="P:neuron apoptotic process"/>
    <property type="evidence" value="ECO:0007669"/>
    <property type="project" value="TreeGrafter"/>
</dbReference>
<keyword evidence="8" id="KW-0472">Membrane</keyword>
<comment type="subcellular location">
    <subcellularLocation>
        <location evidence="1">Mitochondrion</location>
    </subcellularLocation>
</comment>